<dbReference type="PANTHER" id="PTHR46268">
    <property type="entry name" value="STRESS RESPONSE PROTEIN NHAX"/>
    <property type="match status" value="1"/>
</dbReference>
<dbReference type="AlphaFoldDB" id="A0ABD5X8E5"/>
<evidence type="ECO:0000256" key="1">
    <source>
        <dbReference type="ARBA" id="ARBA00008791"/>
    </source>
</evidence>
<name>A0ABD5X8E5_9EURY</name>
<dbReference type="PANTHER" id="PTHR46268:SF24">
    <property type="entry name" value="UNIVERSAL STRESS PROTEIN"/>
    <property type="match status" value="1"/>
</dbReference>
<dbReference type="EMBL" id="JBHSZQ010000019">
    <property type="protein sequence ID" value="MFC7126177.1"/>
    <property type="molecule type" value="Genomic_DNA"/>
</dbReference>
<proteinExistence type="inferred from homology"/>
<sequence length="133" mass="14702">MPKHVLVPVDGSDHSWDAFDFAVEEHDETAVTALYVINPLEGDYEPSEDTAEAVKRSEKIETAVLERETGQKHPTFVTRNGRPADEIVDYANTEDIDQIVMGSRGLSGVKRVLLGSVAETVVRRAETPVNIVR</sequence>
<dbReference type="Pfam" id="PF00582">
    <property type="entry name" value="Usp"/>
    <property type="match status" value="1"/>
</dbReference>
<comment type="caution">
    <text evidence="3">The sequence shown here is derived from an EMBL/GenBank/DDBJ whole genome shotgun (WGS) entry which is preliminary data.</text>
</comment>
<evidence type="ECO:0000313" key="3">
    <source>
        <dbReference type="EMBL" id="MFC7126177.1"/>
    </source>
</evidence>
<dbReference type="Proteomes" id="UP001596414">
    <property type="component" value="Unassembled WGS sequence"/>
</dbReference>
<dbReference type="SUPFAM" id="SSF52402">
    <property type="entry name" value="Adenine nucleotide alpha hydrolases-like"/>
    <property type="match status" value="1"/>
</dbReference>
<reference evidence="3 4" key="1">
    <citation type="journal article" date="2014" name="Int. J. Syst. Evol. Microbiol.">
        <title>Complete genome sequence of Corynebacterium casei LMG S-19264T (=DSM 44701T), isolated from a smear-ripened cheese.</title>
        <authorList>
            <consortium name="US DOE Joint Genome Institute (JGI-PGF)"/>
            <person name="Walter F."/>
            <person name="Albersmeier A."/>
            <person name="Kalinowski J."/>
            <person name="Ruckert C."/>
        </authorList>
    </citation>
    <scope>NUCLEOTIDE SEQUENCE [LARGE SCALE GENOMIC DNA]</scope>
    <source>
        <strain evidence="3 4">CGMCC 4.7215</strain>
    </source>
</reference>
<gene>
    <name evidence="3" type="ORF">ACFQJ7_09035</name>
</gene>
<evidence type="ECO:0000259" key="2">
    <source>
        <dbReference type="Pfam" id="PF00582"/>
    </source>
</evidence>
<organism evidence="3 4">
    <name type="scientific">Halovenus rubra</name>
    <dbReference type="NCBI Taxonomy" id="869890"/>
    <lineage>
        <taxon>Archaea</taxon>
        <taxon>Methanobacteriati</taxon>
        <taxon>Methanobacteriota</taxon>
        <taxon>Stenosarchaea group</taxon>
        <taxon>Halobacteria</taxon>
        <taxon>Halobacteriales</taxon>
        <taxon>Haloarculaceae</taxon>
        <taxon>Halovenus</taxon>
    </lineage>
</organism>
<protein>
    <submittedName>
        <fullName evidence="3">Universal stress protein</fullName>
    </submittedName>
</protein>
<dbReference type="InterPro" id="IPR006016">
    <property type="entry name" value="UspA"/>
</dbReference>
<dbReference type="InterPro" id="IPR006015">
    <property type="entry name" value="Universal_stress_UspA"/>
</dbReference>
<dbReference type="CDD" id="cd00293">
    <property type="entry name" value="USP-like"/>
    <property type="match status" value="1"/>
</dbReference>
<feature type="domain" description="UspA" evidence="2">
    <location>
        <begin position="1"/>
        <end position="133"/>
    </location>
</feature>
<accession>A0ABD5X8E5</accession>
<dbReference type="PRINTS" id="PR01438">
    <property type="entry name" value="UNVRSLSTRESS"/>
</dbReference>
<dbReference type="Gene3D" id="3.40.50.620">
    <property type="entry name" value="HUPs"/>
    <property type="match status" value="1"/>
</dbReference>
<evidence type="ECO:0000313" key="4">
    <source>
        <dbReference type="Proteomes" id="UP001596414"/>
    </source>
</evidence>
<dbReference type="RefSeq" id="WP_267638854.1">
    <property type="nucleotide sequence ID" value="NZ_JAODIY010000043.1"/>
</dbReference>
<comment type="similarity">
    <text evidence="1">Belongs to the universal stress protein A family.</text>
</comment>
<dbReference type="InterPro" id="IPR014729">
    <property type="entry name" value="Rossmann-like_a/b/a_fold"/>
</dbReference>